<keyword evidence="4" id="KW-1185">Reference proteome</keyword>
<evidence type="ECO:0000313" key="4">
    <source>
        <dbReference type="Proteomes" id="UP001296706"/>
    </source>
</evidence>
<feature type="region of interest" description="Disordered" evidence="1">
    <location>
        <begin position="87"/>
        <end position="130"/>
    </location>
</feature>
<gene>
    <name evidence="3" type="ORF">HF577_33565</name>
</gene>
<dbReference type="EMBL" id="JAAXKY010000189">
    <property type="protein sequence ID" value="NMH82004.1"/>
    <property type="molecule type" value="Genomic_DNA"/>
</dbReference>
<dbReference type="PANTHER" id="PTHR24220">
    <property type="entry name" value="IMPORT ATP-BINDING PROTEIN"/>
    <property type="match status" value="1"/>
</dbReference>
<feature type="non-terminal residue" evidence="3">
    <location>
        <position position="1"/>
    </location>
</feature>
<comment type="caution">
    <text evidence="3">The sequence shown here is derived from an EMBL/GenBank/DDBJ whole genome shotgun (WGS) entry which is preliminary data.</text>
</comment>
<dbReference type="InterPro" id="IPR027417">
    <property type="entry name" value="P-loop_NTPase"/>
</dbReference>
<sequence>DTTISAGGIGLSGGQRQRVGIARALLVDAPVVLLDEPTVGLDVTAEELVVQALTRLVEDRTVIMTTHQPALTRLATRTVHLHRCGVLEEAPPLPTERPPAQRPPDDRPSTDPILSGMPATAVGVAPGVRG</sequence>
<dbReference type="Proteomes" id="UP001296706">
    <property type="component" value="Unassembled WGS sequence"/>
</dbReference>
<reference evidence="3 4" key="1">
    <citation type="submission" date="2020-04" db="EMBL/GenBank/DDBJ databases">
        <authorList>
            <person name="Klaysubun C."/>
            <person name="Duangmal K."/>
            <person name="Lipun K."/>
        </authorList>
    </citation>
    <scope>NUCLEOTIDE SEQUENCE [LARGE SCALE GENOMIC DNA]</scope>
    <source>
        <strain evidence="3 4">JCM 11839</strain>
    </source>
</reference>
<name>A0ABX1RQT2_9PSEU</name>
<dbReference type="InterPro" id="IPR003439">
    <property type="entry name" value="ABC_transporter-like_ATP-bd"/>
</dbReference>
<dbReference type="PANTHER" id="PTHR24220:SF86">
    <property type="entry name" value="ABC TRANSPORTER ABCH.1"/>
    <property type="match status" value="1"/>
</dbReference>
<keyword evidence="3" id="KW-0547">Nucleotide-binding</keyword>
<dbReference type="GO" id="GO:0005524">
    <property type="term" value="F:ATP binding"/>
    <property type="evidence" value="ECO:0007669"/>
    <property type="project" value="UniProtKB-KW"/>
</dbReference>
<evidence type="ECO:0000313" key="3">
    <source>
        <dbReference type="EMBL" id="NMH82004.1"/>
    </source>
</evidence>
<dbReference type="SUPFAM" id="SSF52540">
    <property type="entry name" value="P-loop containing nucleoside triphosphate hydrolases"/>
    <property type="match status" value="1"/>
</dbReference>
<evidence type="ECO:0000256" key="1">
    <source>
        <dbReference type="SAM" id="MobiDB-lite"/>
    </source>
</evidence>
<dbReference type="Pfam" id="PF00005">
    <property type="entry name" value="ABC_tran"/>
    <property type="match status" value="1"/>
</dbReference>
<dbReference type="Gene3D" id="3.40.50.300">
    <property type="entry name" value="P-loop containing nucleotide triphosphate hydrolases"/>
    <property type="match status" value="1"/>
</dbReference>
<proteinExistence type="predicted"/>
<protein>
    <submittedName>
        <fullName evidence="3">ATP-binding cassette domain-containing protein</fullName>
    </submittedName>
</protein>
<keyword evidence="3" id="KW-0067">ATP-binding</keyword>
<feature type="compositionally biased region" description="Pro residues" evidence="1">
    <location>
        <begin position="91"/>
        <end position="102"/>
    </location>
</feature>
<organism evidence="3 4">
    <name type="scientific">Pseudonocardia xinjiangensis</name>
    <dbReference type="NCBI Taxonomy" id="75289"/>
    <lineage>
        <taxon>Bacteria</taxon>
        <taxon>Bacillati</taxon>
        <taxon>Actinomycetota</taxon>
        <taxon>Actinomycetes</taxon>
        <taxon>Pseudonocardiales</taxon>
        <taxon>Pseudonocardiaceae</taxon>
        <taxon>Pseudonocardia</taxon>
    </lineage>
</organism>
<dbReference type="RefSeq" id="WP_169400023.1">
    <property type="nucleotide sequence ID" value="NZ_JAAXKY010000189.1"/>
</dbReference>
<accession>A0ABX1RQT2</accession>
<dbReference type="InterPro" id="IPR015854">
    <property type="entry name" value="ABC_transpr_LolD-like"/>
</dbReference>
<evidence type="ECO:0000259" key="2">
    <source>
        <dbReference type="Pfam" id="PF00005"/>
    </source>
</evidence>
<feature type="domain" description="ABC transporter" evidence="2">
    <location>
        <begin position="3"/>
        <end position="38"/>
    </location>
</feature>